<dbReference type="InterPro" id="IPR041242">
    <property type="entry name" value="HNHc_6"/>
</dbReference>
<dbReference type="Proteomes" id="UP001652395">
    <property type="component" value="Unassembled WGS sequence"/>
</dbReference>
<name>A0ABT2V3X3_9FIRM</name>
<accession>A0ABT2V3X3</accession>
<dbReference type="Pfam" id="PF16784">
    <property type="entry name" value="HNHc_6"/>
    <property type="match status" value="1"/>
</dbReference>
<comment type="caution">
    <text evidence="1">The sequence shown here is derived from an EMBL/GenBank/DDBJ whole genome shotgun (WGS) entry which is preliminary data.</text>
</comment>
<sequence>MIYYKGKVEAVRIRQDSSELHLIVDDNLEDLRRQRCREVQVGIDDGRTISPAQRRKAYATLRDIGDHTGYAPEEIKQIMKIEHMLRVGDQKVISLSDCTMTDAREFINTLMEYALKEGIILTESGLMRTDDIDCYLIQCIRYRRCCICGKPADIHHVDAIGMGRNRQQVDDSSHEIAALCRMHHTISHQMGWDRFADSYHVYGIRRDRTEVDNEQSHHK</sequence>
<gene>
    <name evidence="1" type="ORF">OCV69_14915</name>
</gene>
<dbReference type="RefSeq" id="WP_158360138.1">
    <property type="nucleotide sequence ID" value="NZ_JAOQJF010000043.1"/>
</dbReference>
<evidence type="ECO:0000313" key="2">
    <source>
        <dbReference type="Proteomes" id="UP001652395"/>
    </source>
</evidence>
<keyword evidence="2" id="KW-1185">Reference proteome</keyword>
<reference evidence="1 2" key="1">
    <citation type="journal article" date="2021" name="ISME Commun">
        <title>Automated analysis of genomic sequences facilitates high-throughput and comprehensive description of bacteria.</title>
        <authorList>
            <person name="Hitch T.C.A."/>
        </authorList>
    </citation>
    <scope>NUCLEOTIDE SEQUENCE [LARGE SCALE GENOMIC DNA]</scope>
    <source>
        <strain evidence="2">f_CCE</strain>
    </source>
</reference>
<evidence type="ECO:0000313" key="1">
    <source>
        <dbReference type="EMBL" id="MCU6801201.1"/>
    </source>
</evidence>
<protein>
    <submittedName>
        <fullName evidence="1">HNHc nuclease</fullName>
    </submittedName>
</protein>
<dbReference type="EMBL" id="JAOQJF010000043">
    <property type="protein sequence ID" value="MCU6801201.1"/>
    <property type="molecule type" value="Genomic_DNA"/>
</dbReference>
<organism evidence="1 2">
    <name type="scientific">Alitiscatomonas aceti</name>
    <dbReference type="NCBI Taxonomy" id="2981724"/>
    <lineage>
        <taxon>Bacteria</taxon>
        <taxon>Bacillati</taxon>
        <taxon>Bacillota</taxon>
        <taxon>Clostridia</taxon>
        <taxon>Lachnospirales</taxon>
        <taxon>Lachnospiraceae</taxon>
        <taxon>Alitiscatomonas</taxon>
    </lineage>
</organism>
<proteinExistence type="predicted"/>